<feature type="domain" description="HTH tetR-type" evidence="4">
    <location>
        <begin position="22"/>
        <end position="82"/>
    </location>
</feature>
<organism evidence="5 6">
    <name type="scientific">Fluviicoccus keumensis</name>
    <dbReference type="NCBI Taxonomy" id="1435465"/>
    <lineage>
        <taxon>Bacteria</taxon>
        <taxon>Pseudomonadati</taxon>
        <taxon>Pseudomonadota</taxon>
        <taxon>Gammaproteobacteria</taxon>
        <taxon>Moraxellales</taxon>
        <taxon>Moraxellaceae</taxon>
        <taxon>Fluviicoccus</taxon>
    </lineage>
</organism>
<reference evidence="5 6" key="1">
    <citation type="submission" date="2019-02" db="EMBL/GenBank/DDBJ databases">
        <title>Genomic Encyclopedia of Type Strains, Phase IV (KMG-IV): sequencing the most valuable type-strain genomes for metagenomic binning, comparative biology and taxonomic classification.</title>
        <authorList>
            <person name="Goeker M."/>
        </authorList>
    </citation>
    <scope>NUCLEOTIDE SEQUENCE [LARGE SCALE GENOMIC DNA]</scope>
    <source>
        <strain evidence="5 6">DSM 105135</strain>
    </source>
</reference>
<dbReference type="PANTHER" id="PTHR30055">
    <property type="entry name" value="HTH-TYPE TRANSCRIPTIONAL REGULATOR RUTR"/>
    <property type="match status" value="1"/>
</dbReference>
<keyword evidence="6" id="KW-1185">Reference proteome</keyword>
<dbReference type="PANTHER" id="PTHR30055:SF226">
    <property type="entry name" value="HTH-TYPE TRANSCRIPTIONAL REGULATOR PKSA"/>
    <property type="match status" value="1"/>
</dbReference>
<dbReference type="SUPFAM" id="SSF48498">
    <property type="entry name" value="Tetracyclin repressor-like, C-terminal domain"/>
    <property type="match status" value="1"/>
</dbReference>
<feature type="region of interest" description="Disordered" evidence="3">
    <location>
        <begin position="1"/>
        <end position="21"/>
    </location>
</feature>
<dbReference type="InterPro" id="IPR036271">
    <property type="entry name" value="Tet_transcr_reg_TetR-rel_C_sf"/>
</dbReference>
<gene>
    <name evidence="5" type="ORF">EV700_0845</name>
</gene>
<dbReference type="AlphaFoldDB" id="A0A4Q7ZBC0"/>
<dbReference type="Proteomes" id="UP000292423">
    <property type="component" value="Unassembled WGS sequence"/>
</dbReference>
<evidence type="ECO:0000256" key="2">
    <source>
        <dbReference type="PROSITE-ProRule" id="PRU00335"/>
    </source>
</evidence>
<name>A0A4Q7ZBC0_9GAMM</name>
<protein>
    <submittedName>
        <fullName evidence="5">TetR family transcriptional regulator</fullName>
    </submittedName>
</protein>
<dbReference type="GO" id="GO:0003700">
    <property type="term" value="F:DNA-binding transcription factor activity"/>
    <property type="evidence" value="ECO:0007669"/>
    <property type="project" value="TreeGrafter"/>
</dbReference>
<dbReference type="InterPro" id="IPR001647">
    <property type="entry name" value="HTH_TetR"/>
</dbReference>
<dbReference type="InterPro" id="IPR050109">
    <property type="entry name" value="HTH-type_TetR-like_transc_reg"/>
</dbReference>
<comment type="caution">
    <text evidence="5">The sequence shown here is derived from an EMBL/GenBank/DDBJ whole genome shotgun (WGS) entry which is preliminary data.</text>
</comment>
<proteinExistence type="predicted"/>
<dbReference type="Gene3D" id="1.10.357.10">
    <property type="entry name" value="Tetracycline Repressor, domain 2"/>
    <property type="match status" value="1"/>
</dbReference>
<dbReference type="InterPro" id="IPR009057">
    <property type="entry name" value="Homeodomain-like_sf"/>
</dbReference>
<evidence type="ECO:0000259" key="4">
    <source>
        <dbReference type="PROSITE" id="PS50977"/>
    </source>
</evidence>
<evidence type="ECO:0000313" key="5">
    <source>
        <dbReference type="EMBL" id="RZU47878.1"/>
    </source>
</evidence>
<dbReference type="Gene3D" id="1.10.10.60">
    <property type="entry name" value="Homeodomain-like"/>
    <property type="match status" value="1"/>
</dbReference>
<dbReference type="Pfam" id="PF00440">
    <property type="entry name" value="TetR_N"/>
    <property type="match status" value="1"/>
</dbReference>
<evidence type="ECO:0000256" key="3">
    <source>
        <dbReference type="SAM" id="MobiDB-lite"/>
    </source>
</evidence>
<evidence type="ECO:0000256" key="1">
    <source>
        <dbReference type="ARBA" id="ARBA00023125"/>
    </source>
</evidence>
<dbReference type="SUPFAM" id="SSF46689">
    <property type="entry name" value="Homeodomain-like"/>
    <property type="match status" value="1"/>
</dbReference>
<dbReference type="GO" id="GO:0000976">
    <property type="term" value="F:transcription cis-regulatory region binding"/>
    <property type="evidence" value="ECO:0007669"/>
    <property type="project" value="TreeGrafter"/>
</dbReference>
<sequence length="213" mass="23394">MTGVKKTARRGYGGRSAEELSAERRQRLMDTGLELFGTDGYLPTTVEKLCSHAKVTTRHFYEHFRDREALLIALFEDILADTRNRVVAVMLDPEIPAERRFEAALDVFLAAHLDDPRRARITTQEILGVSARAEAARNQVISGFAALIEAYLGSLATAGKLPVRNYRVLAVGIVGAMHELQIAWLDGSLGVSRRELVDELGFLVAAMVKGASA</sequence>
<evidence type="ECO:0000313" key="6">
    <source>
        <dbReference type="Proteomes" id="UP000292423"/>
    </source>
</evidence>
<dbReference type="PROSITE" id="PS50977">
    <property type="entry name" value="HTH_TETR_2"/>
    <property type="match status" value="1"/>
</dbReference>
<dbReference type="EMBL" id="SHKX01000010">
    <property type="protein sequence ID" value="RZU47878.1"/>
    <property type="molecule type" value="Genomic_DNA"/>
</dbReference>
<dbReference type="RefSeq" id="WP_165391328.1">
    <property type="nucleotide sequence ID" value="NZ_SHKX01000010.1"/>
</dbReference>
<accession>A0A4Q7ZBC0</accession>
<feature type="DNA-binding region" description="H-T-H motif" evidence="2">
    <location>
        <begin position="45"/>
        <end position="64"/>
    </location>
</feature>
<keyword evidence="1 2" id="KW-0238">DNA-binding</keyword>